<dbReference type="AlphaFoldDB" id="A0A0A1T301"/>
<proteinExistence type="predicted"/>
<organism evidence="1 2">
    <name type="scientific">[Torrubiella] hemipterigena</name>
    <dbReference type="NCBI Taxonomy" id="1531966"/>
    <lineage>
        <taxon>Eukaryota</taxon>
        <taxon>Fungi</taxon>
        <taxon>Dikarya</taxon>
        <taxon>Ascomycota</taxon>
        <taxon>Pezizomycotina</taxon>
        <taxon>Sordariomycetes</taxon>
        <taxon>Hypocreomycetidae</taxon>
        <taxon>Hypocreales</taxon>
        <taxon>Clavicipitaceae</taxon>
        <taxon>Clavicipitaceae incertae sedis</taxon>
        <taxon>'Torrubiella' clade</taxon>
    </lineage>
</organism>
<gene>
    <name evidence="1" type="ORF">VHEMI05019</name>
</gene>
<dbReference type="OrthoDB" id="823504at2759"/>
<evidence type="ECO:0000313" key="1">
    <source>
        <dbReference type="EMBL" id="CEJ89159.1"/>
    </source>
</evidence>
<keyword evidence="2" id="KW-1185">Reference proteome</keyword>
<accession>A0A0A1T301</accession>
<protein>
    <recommendedName>
        <fullName evidence="3">Ankyrin repeat protein</fullName>
    </recommendedName>
</protein>
<dbReference type="Proteomes" id="UP000039046">
    <property type="component" value="Unassembled WGS sequence"/>
</dbReference>
<dbReference type="EMBL" id="CDHN01000002">
    <property type="protein sequence ID" value="CEJ89159.1"/>
    <property type="molecule type" value="Genomic_DNA"/>
</dbReference>
<evidence type="ECO:0000313" key="2">
    <source>
        <dbReference type="Proteomes" id="UP000039046"/>
    </source>
</evidence>
<dbReference type="HOGENOM" id="CLU_998142_0_0_1"/>
<evidence type="ECO:0008006" key="3">
    <source>
        <dbReference type="Google" id="ProtNLM"/>
    </source>
</evidence>
<name>A0A0A1T301_9HYPO</name>
<reference evidence="1 2" key="1">
    <citation type="journal article" date="2015" name="Genome Announc.">
        <title>Draft Genome Sequence and Gene Annotation of the Entomopathogenic Fungus Verticillium hemipterigenum.</title>
        <authorList>
            <person name="Horn F."/>
            <person name="Habel A."/>
            <person name="Scharf D.H."/>
            <person name="Dworschak J."/>
            <person name="Brakhage A.A."/>
            <person name="Guthke R."/>
            <person name="Hertweck C."/>
            <person name="Linde J."/>
        </authorList>
    </citation>
    <scope>NUCLEOTIDE SEQUENCE [LARGE SCALE GENOMIC DNA]</scope>
</reference>
<sequence>MSGPPTELKKRYASPEIIQALYDQDVESAVRLFKEQPALVNAIILPEHDPSSKKIDEEQPLLYYAATIGCRRQHPSLVAQIIPNVTYPEPRKPASADSIAITTAMVDLDANFSRMLLQTRTYERDEWQHRCLASITEIQDSPEILELLMRAGATSNYTDIRNPWSDDLASAIRNNAPKSFIFLLDLKINNGALDDDGIADVLFDIVAQGSLTFWDFMTARGLIPLKDAMVSPRWKGYMYGQVDGPGLKHLDLQWFAQSVCTLLETLIMYHTDGKLPTRF</sequence>